<keyword evidence="3" id="KW-0255">Endonuclease</keyword>
<accession>A0A1M6IWE3</accession>
<dbReference type="CDD" id="cd20736">
    <property type="entry name" value="PoNe_Nuclease"/>
    <property type="match status" value="1"/>
</dbReference>
<dbReference type="Gene3D" id="3.40.1350.10">
    <property type="match status" value="1"/>
</dbReference>
<dbReference type="RefSeq" id="WP_149679343.1">
    <property type="nucleotide sequence ID" value="NZ_DAONMB010000051.1"/>
</dbReference>
<dbReference type="PANTHER" id="PTHR34039">
    <property type="entry name" value="UPF0102 PROTEIN YRAN"/>
    <property type="match status" value="1"/>
</dbReference>
<name>A0A1M6IWE3_9FIRM</name>
<dbReference type="GO" id="GO:0003676">
    <property type="term" value="F:nucleic acid binding"/>
    <property type="evidence" value="ECO:0007669"/>
    <property type="project" value="InterPro"/>
</dbReference>
<gene>
    <name evidence="3" type="ORF">SAMN05444373_104816</name>
</gene>
<evidence type="ECO:0000256" key="1">
    <source>
        <dbReference type="ARBA" id="ARBA00006738"/>
    </source>
</evidence>
<dbReference type="GO" id="GO:0004519">
    <property type="term" value="F:endonuclease activity"/>
    <property type="evidence" value="ECO:0007669"/>
    <property type="project" value="UniProtKB-KW"/>
</dbReference>
<dbReference type="SUPFAM" id="SSF52980">
    <property type="entry name" value="Restriction endonuclease-like"/>
    <property type="match status" value="1"/>
</dbReference>
<dbReference type="PANTHER" id="PTHR34039:SF1">
    <property type="entry name" value="UPF0102 PROTEIN YRAN"/>
    <property type="match status" value="1"/>
</dbReference>
<comment type="similarity">
    <text evidence="1 2">Belongs to the UPF0102 family.</text>
</comment>
<evidence type="ECO:0000313" key="3">
    <source>
        <dbReference type="EMBL" id="SHJ38742.1"/>
    </source>
</evidence>
<dbReference type="InterPro" id="IPR011856">
    <property type="entry name" value="tRNA_endonuc-like_dom_sf"/>
</dbReference>
<organism evidence="3 4">
    <name type="scientific">Thermoclostridium caenicola</name>
    <dbReference type="NCBI Taxonomy" id="659425"/>
    <lineage>
        <taxon>Bacteria</taxon>
        <taxon>Bacillati</taxon>
        <taxon>Bacillota</taxon>
        <taxon>Clostridia</taxon>
        <taxon>Eubacteriales</taxon>
        <taxon>Oscillospiraceae</taxon>
        <taxon>Thermoclostridium</taxon>
    </lineage>
</organism>
<sequence>MNNRELGRIGEEAAVRHILSQGMKLLARNYRFGRMGEIDIIAQDGDTLCFIEVKARRGDRYGTPAEAVLPGKRKTIIKVAQAYTARYGIHDMPLRFDVVEIYMAADGKIRSVEHIRGAF</sequence>
<reference evidence="3 4" key="1">
    <citation type="submission" date="2016-11" db="EMBL/GenBank/DDBJ databases">
        <authorList>
            <person name="Varghese N."/>
            <person name="Submissions S."/>
        </authorList>
    </citation>
    <scope>NUCLEOTIDE SEQUENCE [LARGE SCALE GENOMIC DNA]</scope>
    <source>
        <strain evidence="3 4">DSM 19027</strain>
    </source>
</reference>
<dbReference type="InterPro" id="IPR003509">
    <property type="entry name" value="UPF0102_YraN-like"/>
</dbReference>
<keyword evidence="3" id="KW-0540">Nuclease</keyword>
<evidence type="ECO:0000313" key="4">
    <source>
        <dbReference type="Proteomes" id="UP000324781"/>
    </source>
</evidence>
<dbReference type="NCBIfam" id="NF009150">
    <property type="entry name" value="PRK12497.1-3"/>
    <property type="match status" value="1"/>
</dbReference>
<keyword evidence="3" id="KW-0378">Hydrolase</keyword>
<dbReference type="HAMAP" id="MF_00048">
    <property type="entry name" value="UPF0102"/>
    <property type="match status" value="1"/>
</dbReference>
<dbReference type="AlphaFoldDB" id="A0A1M6IWE3"/>
<dbReference type="InterPro" id="IPR011335">
    <property type="entry name" value="Restrct_endonuc-II-like"/>
</dbReference>
<dbReference type="Pfam" id="PF02021">
    <property type="entry name" value="UPF0102"/>
    <property type="match status" value="1"/>
</dbReference>
<protein>
    <recommendedName>
        <fullName evidence="2">UPF0102 protein SAMN05444373_104816</fullName>
    </recommendedName>
</protein>
<dbReference type="OrthoDB" id="9802516at2"/>
<keyword evidence="4" id="KW-1185">Reference proteome</keyword>
<proteinExistence type="inferred from homology"/>
<evidence type="ECO:0000256" key="2">
    <source>
        <dbReference type="HAMAP-Rule" id="MF_00048"/>
    </source>
</evidence>
<dbReference type="EMBL" id="FQZP01000048">
    <property type="protein sequence ID" value="SHJ38742.1"/>
    <property type="molecule type" value="Genomic_DNA"/>
</dbReference>
<dbReference type="Proteomes" id="UP000324781">
    <property type="component" value="Unassembled WGS sequence"/>
</dbReference>
<dbReference type="NCBIfam" id="NF009154">
    <property type="entry name" value="PRK12497.3-3"/>
    <property type="match status" value="1"/>
</dbReference>